<organism evidence="2 3">
    <name type="scientific">Vigna unguiculata</name>
    <name type="common">Cowpea</name>
    <dbReference type="NCBI Taxonomy" id="3917"/>
    <lineage>
        <taxon>Eukaryota</taxon>
        <taxon>Viridiplantae</taxon>
        <taxon>Streptophyta</taxon>
        <taxon>Embryophyta</taxon>
        <taxon>Tracheophyta</taxon>
        <taxon>Spermatophyta</taxon>
        <taxon>Magnoliopsida</taxon>
        <taxon>eudicotyledons</taxon>
        <taxon>Gunneridae</taxon>
        <taxon>Pentapetalae</taxon>
        <taxon>rosids</taxon>
        <taxon>fabids</taxon>
        <taxon>Fabales</taxon>
        <taxon>Fabaceae</taxon>
        <taxon>Papilionoideae</taxon>
        <taxon>50 kb inversion clade</taxon>
        <taxon>NPAAA clade</taxon>
        <taxon>indigoferoid/millettioid clade</taxon>
        <taxon>Phaseoleae</taxon>
        <taxon>Vigna</taxon>
    </lineage>
</organism>
<dbReference type="GO" id="GO:0005739">
    <property type="term" value="C:mitochondrion"/>
    <property type="evidence" value="ECO:0007669"/>
    <property type="project" value="TreeGrafter"/>
</dbReference>
<dbReference type="PANTHER" id="PTHR45717">
    <property type="entry name" value="OS12G0527900 PROTEIN"/>
    <property type="match status" value="1"/>
</dbReference>
<protein>
    <submittedName>
        <fullName evidence="2">Uncharacterized protein</fullName>
    </submittedName>
</protein>
<proteinExistence type="inferred from homology"/>
<evidence type="ECO:0000256" key="1">
    <source>
        <dbReference type="ARBA" id="ARBA00007626"/>
    </source>
</evidence>
<dbReference type="Gene3D" id="1.25.40.10">
    <property type="entry name" value="Tetratricopeptide repeat domain"/>
    <property type="match status" value="1"/>
</dbReference>
<dbReference type="PANTHER" id="PTHR45717:SF58">
    <property type="entry name" value="DNA-BINDING PROTEIN"/>
    <property type="match status" value="1"/>
</dbReference>
<sequence>MNVLSVFDHVALEKWIAEGIDLTKDEARQRFTLRLFKNLVEVRLCTGLYWLTVHKRQVRDIDGMDQIVDRPKEQDVEPNIKTQAVLARHYISVGLQDKVETLLKEMEAENIKQDSCGKLNKVDEVENFFEAIIRKWKLSSKTGYELLKVYANHKMLMKGKDLIKHMTDGRCQIGQPTWDAIVTLNVQAEEVEKIDFVLPRAA</sequence>
<reference evidence="2 3" key="1">
    <citation type="submission" date="2019-04" db="EMBL/GenBank/DDBJ databases">
        <title>An improved genome assembly and genetic linkage map for asparagus bean, Vigna unguiculata ssp. sesquipedialis.</title>
        <authorList>
            <person name="Xia Q."/>
            <person name="Zhang R."/>
            <person name="Dong Y."/>
        </authorList>
    </citation>
    <scope>NUCLEOTIDE SEQUENCE [LARGE SCALE GENOMIC DNA]</scope>
    <source>
        <tissue evidence="2">Leaf</tissue>
    </source>
</reference>
<name>A0A4D6NHK7_VIGUN</name>
<comment type="similarity">
    <text evidence="1">Belongs to the PPR family. P subfamily.</text>
</comment>
<dbReference type="AlphaFoldDB" id="A0A4D6NHK7"/>
<dbReference type="Proteomes" id="UP000501690">
    <property type="component" value="Linkage Group LG10"/>
</dbReference>
<accession>A0A4D6NHK7</accession>
<keyword evidence="3" id="KW-1185">Reference proteome</keyword>
<evidence type="ECO:0000313" key="3">
    <source>
        <dbReference type="Proteomes" id="UP000501690"/>
    </source>
</evidence>
<dbReference type="EMBL" id="CP039354">
    <property type="protein sequence ID" value="QCE11625.1"/>
    <property type="molecule type" value="Genomic_DNA"/>
</dbReference>
<evidence type="ECO:0000313" key="2">
    <source>
        <dbReference type="EMBL" id="QCE11625.1"/>
    </source>
</evidence>
<dbReference type="InterPro" id="IPR011990">
    <property type="entry name" value="TPR-like_helical_dom_sf"/>
</dbReference>
<gene>
    <name evidence="2" type="ORF">DEO72_LG10g2860</name>
</gene>